<evidence type="ECO:0000313" key="4">
    <source>
        <dbReference type="Proteomes" id="UP001071110"/>
    </source>
</evidence>
<comment type="caution">
    <text evidence="3">The sequence shown here is derived from an EMBL/GenBank/DDBJ whole genome shotgun (WGS) entry which is preliminary data.</text>
</comment>
<dbReference type="AlphaFoldDB" id="A0A9Q4II56"/>
<evidence type="ECO:0000313" key="3">
    <source>
        <dbReference type="EMBL" id="MCZ2221376.1"/>
    </source>
</evidence>
<feature type="signal peptide" evidence="2">
    <location>
        <begin position="1"/>
        <end position="24"/>
    </location>
</feature>
<proteinExistence type="predicted"/>
<sequence length="149" mass="15050">MKRFTAAALAAATAFSLAAAPAQAADDVAYLRGLNKPGGSSAVTDTELAGYAVAAGLVEGLNKADLTNNQGLTSSVRDMVERDEKNNTNKFSDASKGVLNSSLKNDANNGYKLGTTFEILLGTGIAAVLLAALGGAAYAGVIPGVQLPF</sequence>
<dbReference type="EMBL" id="JANRML010000010">
    <property type="protein sequence ID" value="MCZ2221376.1"/>
    <property type="molecule type" value="Genomic_DNA"/>
</dbReference>
<keyword evidence="1" id="KW-0472">Membrane</keyword>
<keyword evidence="4" id="KW-1185">Reference proteome</keyword>
<reference evidence="3" key="1">
    <citation type="submission" date="2022-08" db="EMBL/GenBank/DDBJ databases">
        <title>Corynebacterium sp. nov., isolated from clinical breast specimens.</title>
        <authorList>
            <person name="Zhang T."/>
        </authorList>
    </citation>
    <scope>NUCLEOTIDE SEQUENCE</scope>
    <source>
        <strain evidence="3">CCUG 57942</strain>
    </source>
</reference>
<accession>A0A9Q4II56</accession>
<dbReference type="Proteomes" id="UP001071110">
    <property type="component" value="Unassembled WGS sequence"/>
</dbReference>
<keyword evidence="2" id="KW-0732">Signal</keyword>
<dbReference type="RefSeq" id="WP_239219533.1">
    <property type="nucleotide sequence ID" value="NZ_BAABDP010000002.1"/>
</dbReference>
<name>A0A9Q4II56_9CORY</name>
<feature type="transmembrane region" description="Helical" evidence="1">
    <location>
        <begin position="119"/>
        <end position="141"/>
    </location>
</feature>
<organism evidence="3 4">
    <name type="scientific">Corynebacterium pilbarense</name>
    <dbReference type="NCBI Taxonomy" id="1288393"/>
    <lineage>
        <taxon>Bacteria</taxon>
        <taxon>Bacillati</taxon>
        <taxon>Actinomycetota</taxon>
        <taxon>Actinomycetes</taxon>
        <taxon>Mycobacteriales</taxon>
        <taxon>Corynebacteriaceae</taxon>
        <taxon>Corynebacterium</taxon>
    </lineage>
</organism>
<evidence type="ECO:0000256" key="2">
    <source>
        <dbReference type="SAM" id="SignalP"/>
    </source>
</evidence>
<gene>
    <name evidence="3" type="ORF">NUW87_08320</name>
</gene>
<keyword evidence="1" id="KW-1133">Transmembrane helix</keyword>
<protein>
    <recommendedName>
        <fullName evidence="5">Secreted protein</fullName>
    </recommendedName>
</protein>
<keyword evidence="1" id="KW-0812">Transmembrane</keyword>
<feature type="chain" id="PRO_5040200144" description="Secreted protein" evidence="2">
    <location>
        <begin position="25"/>
        <end position="149"/>
    </location>
</feature>
<evidence type="ECO:0000256" key="1">
    <source>
        <dbReference type="SAM" id="Phobius"/>
    </source>
</evidence>
<evidence type="ECO:0008006" key="5">
    <source>
        <dbReference type="Google" id="ProtNLM"/>
    </source>
</evidence>